<gene>
    <name evidence="1" type="ORF">PsYK624_130200</name>
</gene>
<name>A0A9P3GNW4_9APHY</name>
<proteinExistence type="predicted"/>
<organism evidence="1 2">
    <name type="scientific">Phanerochaete sordida</name>
    <dbReference type="NCBI Taxonomy" id="48140"/>
    <lineage>
        <taxon>Eukaryota</taxon>
        <taxon>Fungi</taxon>
        <taxon>Dikarya</taxon>
        <taxon>Basidiomycota</taxon>
        <taxon>Agaricomycotina</taxon>
        <taxon>Agaricomycetes</taxon>
        <taxon>Polyporales</taxon>
        <taxon>Phanerochaetaceae</taxon>
        <taxon>Phanerochaete</taxon>
    </lineage>
</organism>
<dbReference type="EMBL" id="BPQB01000064">
    <property type="protein sequence ID" value="GJE96814.1"/>
    <property type="molecule type" value="Genomic_DNA"/>
</dbReference>
<dbReference type="AlphaFoldDB" id="A0A9P3GNW4"/>
<accession>A0A9P3GNW4</accession>
<protein>
    <submittedName>
        <fullName evidence="1">Uncharacterized protein</fullName>
    </submittedName>
</protein>
<dbReference type="OrthoDB" id="3014077at2759"/>
<keyword evidence="2" id="KW-1185">Reference proteome</keyword>
<comment type="caution">
    <text evidence="1">The sequence shown here is derived from an EMBL/GenBank/DDBJ whole genome shotgun (WGS) entry which is preliminary data.</text>
</comment>
<reference evidence="1 2" key="1">
    <citation type="submission" date="2021-08" db="EMBL/GenBank/DDBJ databases">
        <title>Draft Genome Sequence of Phanerochaete sordida strain YK-624.</title>
        <authorList>
            <person name="Mori T."/>
            <person name="Dohra H."/>
            <person name="Suzuki T."/>
            <person name="Kawagishi H."/>
            <person name="Hirai H."/>
        </authorList>
    </citation>
    <scope>NUCLEOTIDE SEQUENCE [LARGE SCALE GENOMIC DNA]</scope>
    <source>
        <strain evidence="1 2">YK-624</strain>
    </source>
</reference>
<evidence type="ECO:0000313" key="2">
    <source>
        <dbReference type="Proteomes" id="UP000703269"/>
    </source>
</evidence>
<sequence length="182" mass="19949">MAALTHPSVAELVHHHQLEDDVGRWNGDPGLYLKYTVPTIPAYNYLQRSSGDLLRLVQLVGGNFVFAQLAARYLDAAAANERPEALYMQQLESAASVPSADQHTCLRTLLRFIAQTGCGLTPDEISTYAHGVSADDVAIIVDDLRAVLTIKCDGEIVPHDASFSQFLLDMRAVDRLPPCLLF</sequence>
<dbReference type="Proteomes" id="UP000703269">
    <property type="component" value="Unassembled WGS sequence"/>
</dbReference>
<evidence type="ECO:0000313" key="1">
    <source>
        <dbReference type="EMBL" id="GJE96814.1"/>
    </source>
</evidence>